<name>A0A212QQR9_9CHLR</name>
<gene>
    <name evidence="1" type="ORF">SAMN02746019_00004150</name>
</gene>
<proteinExistence type="predicted"/>
<dbReference type="InParanoid" id="A0A212QQR9"/>
<keyword evidence="2" id="KW-1185">Reference proteome</keyword>
<protein>
    <submittedName>
        <fullName evidence="1">Uncharacterized protein</fullName>
    </submittedName>
</protein>
<sequence>MTSMKDLTLVMMVGPLGAHPIERTMGFLLRVAARETLSRIIGTGRVTRAVLAAPDLEGLESLGHASFPLEIDLDPASQPFDFGSRLADLIARYRISRLLYVGAGASPLMTSEDWDAALEAFQEMEEGLLTNNLHSSDWIAVAPAEAVRARPHRLPTDNAMAWVLHREGGLPARAWPRSTASLLDLDTPVDALIVARHPLAPPALRAAVVETGWDDRRVARIEALLRTPGSRLILAGRVPSWAWAALERHAQIWTRVFSEERGMQASARMQRGEVRSLVYAYLQAVGPRAFFQILGELADGALLDIRVWMAAAGRWPEPADRYAADLLAWETIRDPLLREWVEAAAGAPLPVLLGGHTLVSAGLVALLESALGIPRLPL</sequence>
<dbReference type="AlphaFoldDB" id="A0A212QQR9"/>
<dbReference type="EMBL" id="FYEK01000018">
    <property type="protein sequence ID" value="SNB61780.1"/>
    <property type="molecule type" value="Genomic_DNA"/>
</dbReference>
<dbReference type="RefSeq" id="WP_088570602.1">
    <property type="nucleotide sequence ID" value="NZ_FYEK01000018.1"/>
</dbReference>
<accession>A0A212QQR9</accession>
<evidence type="ECO:0000313" key="1">
    <source>
        <dbReference type="EMBL" id="SNB61780.1"/>
    </source>
</evidence>
<dbReference type="OrthoDB" id="2380320at2"/>
<organism evidence="1 2">
    <name type="scientific">Thermoflexus hugenholtzii JAD2</name>
    <dbReference type="NCBI Taxonomy" id="877466"/>
    <lineage>
        <taxon>Bacteria</taxon>
        <taxon>Bacillati</taxon>
        <taxon>Chloroflexota</taxon>
        <taxon>Thermoflexia</taxon>
        <taxon>Thermoflexales</taxon>
        <taxon>Thermoflexaceae</taxon>
        <taxon>Thermoflexus</taxon>
    </lineage>
</organism>
<evidence type="ECO:0000313" key="2">
    <source>
        <dbReference type="Proteomes" id="UP000197025"/>
    </source>
</evidence>
<reference evidence="2" key="1">
    <citation type="submission" date="2017-06" db="EMBL/GenBank/DDBJ databases">
        <authorList>
            <person name="Varghese N."/>
            <person name="Submissions S."/>
        </authorList>
    </citation>
    <scope>NUCLEOTIDE SEQUENCE [LARGE SCALE GENOMIC DNA]</scope>
    <source>
        <strain evidence="2">JAD2</strain>
    </source>
</reference>
<dbReference type="Proteomes" id="UP000197025">
    <property type="component" value="Unassembled WGS sequence"/>
</dbReference>